<keyword evidence="4" id="KW-0131">Cell cycle</keyword>
<evidence type="ECO:0000313" key="5">
    <source>
        <dbReference type="EMBL" id="SDF25601.1"/>
    </source>
</evidence>
<keyword evidence="6" id="KW-1185">Reference proteome</keyword>
<evidence type="ECO:0000256" key="1">
    <source>
        <dbReference type="ARBA" id="ARBA00022490"/>
    </source>
</evidence>
<sequence length="166" mass="18329">MFASGDPLPIARLAQILEIPEEHVALLLEELAQDMASAERGLTVVQVAGGYQLCTKPEMAEFVSRLAHVQEGRLSVAAMETLAIIAFKQPITKQEVEAIRGVKIDKVLNNLVERRLVREIGRKETIGRPILYGTTDEFLKCFGLKSIEELLTLAANLPEPALEKQP</sequence>
<gene>
    <name evidence="5" type="ORF">SAMN05660235_00973</name>
</gene>
<keyword evidence="2" id="KW-0132">Cell division</keyword>
<dbReference type="Gene3D" id="1.10.10.10">
    <property type="entry name" value="Winged helix-like DNA-binding domain superfamily/Winged helix DNA-binding domain"/>
    <property type="match status" value="2"/>
</dbReference>
<dbReference type="NCBIfam" id="TIGR00281">
    <property type="entry name" value="SMC-Scp complex subunit ScpB"/>
    <property type="match status" value="1"/>
</dbReference>
<dbReference type="AlphaFoldDB" id="A0A1G7JL07"/>
<organism evidence="5 6">
    <name type="scientific">Sporolituus thermophilus DSM 23256</name>
    <dbReference type="NCBI Taxonomy" id="1123285"/>
    <lineage>
        <taxon>Bacteria</taxon>
        <taxon>Bacillati</taxon>
        <taxon>Bacillota</taxon>
        <taxon>Negativicutes</taxon>
        <taxon>Selenomonadales</taxon>
        <taxon>Sporomusaceae</taxon>
        <taxon>Sporolituus</taxon>
    </lineage>
</organism>
<dbReference type="STRING" id="1123285.SAMN05660235_00973"/>
<evidence type="ECO:0000256" key="4">
    <source>
        <dbReference type="ARBA" id="ARBA00023306"/>
    </source>
</evidence>
<dbReference type="SUPFAM" id="SSF46785">
    <property type="entry name" value="Winged helix' DNA-binding domain"/>
    <property type="match status" value="2"/>
</dbReference>
<evidence type="ECO:0000313" key="6">
    <source>
        <dbReference type="Proteomes" id="UP000243333"/>
    </source>
</evidence>
<evidence type="ECO:0000256" key="2">
    <source>
        <dbReference type="ARBA" id="ARBA00022618"/>
    </source>
</evidence>
<name>A0A1G7JL07_9FIRM</name>
<dbReference type="InterPro" id="IPR036390">
    <property type="entry name" value="WH_DNA-bd_sf"/>
</dbReference>
<protein>
    <submittedName>
        <fullName evidence="5">Segregation and condensation protein B</fullName>
    </submittedName>
</protein>
<evidence type="ECO:0000256" key="3">
    <source>
        <dbReference type="ARBA" id="ARBA00022829"/>
    </source>
</evidence>
<dbReference type="PANTHER" id="PTHR34298">
    <property type="entry name" value="SEGREGATION AND CONDENSATION PROTEIN B"/>
    <property type="match status" value="1"/>
</dbReference>
<dbReference type="InterPro" id="IPR005234">
    <property type="entry name" value="ScpB_csome_segregation"/>
</dbReference>
<dbReference type="Proteomes" id="UP000243333">
    <property type="component" value="Unassembled WGS sequence"/>
</dbReference>
<dbReference type="GO" id="GO:0051301">
    <property type="term" value="P:cell division"/>
    <property type="evidence" value="ECO:0007669"/>
    <property type="project" value="UniProtKB-KW"/>
</dbReference>
<dbReference type="PANTHER" id="PTHR34298:SF2">
    <property type="entry name" value="SEGREGATION AND CONDENSATION PROTEIN B"/>
    <property type="match status" value="1"/>
</dbReference>
<dbReference type="EMBL" id="FNBU01000005">
    <property type="protein sequence ID" value="SDF25601.1"/>
    <property type="molecule type" value="Genomic_DNA"/>
</dbReference>
<dbReference type="InterPro" id="IPR036388">
    <property type="entry name" value="WH-like_DNA-bd_sf"/>
</dbReference>
<dbReference type="GO" id="GO:0051304">
    <property type="term" value="P:chromosome separation"/>
    <property type="evidence" value="ECO:0007669"/>
    <property type="project" value="InterPro"/>
</dbReference>
<reference evidence="6" key="1">
    <citation type="submission" date="2016-10" db="EMBL/GenBank/DDBJ databases">
        <authorList>
            <person name="Varghese N."/>
            <person name="Submissions S."/>
        </authorList>
    </citation>
    <scope>NUCLEOTIDE SEQUENCE [LARGE SCALE GENOMIC DNA]</scope>
    <source>
        <strain evidence="6">DSM 23256</strain>
    </source>
</reference>
<keyword evidence="3" id="KW-0159">Chromosome partition</keyword>
<dbReference type="PIRSF" id="PIRSF019345">
    <property type="entry name" value="ScpB"/>
    <property type="match status" value="1"/>
</dbReference>
<accession>A0A1G7JL07</accession>
<keyword evidence="1" id="KW-0963">Cytoplasm</keyword>
<proteinExistence type="predicted"/>
<dbReference type="Pfam" id="PF04079">
    <property type="entry name" value="SMC_ScpB"/>
    <property type="match status" value="1"/>
</dbReference>